<dbReference type="InterPro" id="IPR006204">
    <property type="entry name" value="GHMP_kinase_N_dom"/>
</dbReference>
<evidence type="ECO:0000313" key="13">
    <source>
        <dbReference type="Proteomes" id="UP000051589"/>
    </source>
</evidence>
<keyword evidence="7" id="KW-0460">Magnesium</keyword>
<dbReference type="SUPFAM" id="SSF54211">
    <property type="entry name" value="Ribosomal protein S5 domain 2-like"/>
    <property type="match status" value="1"/>
</dbReference>
<feature type="domain" description="GHMP kinase N-terminal" evidence="10">
    <location>
        <begin position="75"/>
        <end position="151"/>
    </location>
</feature>
<dbReference type="InterPro" id="IPR020568">
    <property type="entry name" value="Ribosomal_Su5_D2-typ_SF"/>
</dbReference>
<keyword evidence="3" id="KW-0808">Transferase</keyword>
<dbReference type="STRING" id="1423803.FD13_GL002105"/>
<dbReference type="Gene3D" id="3.30.70.890">
    <property type="entry name" value="GHMP kinase, C-terminal domain"/>
    <property type="match status" value="1"/>
</dbReference>
<dbReference type="Proteomes" id="UP000051589">
    <property type="component" value="Unassembled WGS sequence"/>
</dbReference>
<dbReference type="RefSeq" id="WP_420843292.1">
    <property type="nucleotide sequence ID" value="NZ_AYZH01000009.1"/>
</dbReference>
<dbReference type="Pfam" id="PF08544">
    <property type="entry name" value="GHMP_kinases_C"/>
    <property type="match status" value="1"/>
</dbReference>
<evidence type="ECO:0000256" key="2">
    <source>
        <dbReference type="ARBA" id="ARBA00022516"/>
    </source>
</evidence>
<evidence type="ECO:0000256" key="8">
    <source>
        <dbReference type="ARBA" id="ARBA00023098"/>
    </source>
</evidence>
<keyword evidence="8" id="KW-0443">Lipid metabolism</keyword>
<evidence type="ECO:0000256" key="7">
    <source>
        <dbReference type="ARBA" id="ARBA00022842"/>
    </source>
</evidence>
<dbReference type="Gene3D" id="3.30.230.10">
    <property type="match status" value="1"/>
</dbReference>
<dbReference type="GO" id="GO:0005829">
    <property type="term" value="C:cytosol"/>
    <property type="evidence" value="ECO:0007669"/>
    <property type="project" value="TreeGrafter"/>
</dbReference>
<dbReference type="NCBIfam" id="TIGR00549">
    <property type="entry name" value="mevalon_kin"/>
    <property type="match status" value="1"/>
</dbReference>
<keyword evidence="6" id="KW-0067">ATP-binding</keyword>
<dbReference type="EMBL" id="AYZH01000009">
    <property type="protein sequence ID" value="KRN02232.1"/>
    <property type="molecule type" value="Genomic_DNA"/>
</dbReference>
<evidence type="ECO:0000313" key="12">
    <source>
        <dbReference type="EMBL" id="KRN02232.1"/>
    </source>
</evidence>
<dbReference type="InterPro" id="IPR013750">
    <property type="entry name" value="GHMP_kinase_C_dom"/>
</dbReference>
<dbReference type="AlphaFoldDB" id="A0A0R2DE15"/>
<dbReference type="InterPro" id="IPR036554">
    <property type="entry name" value="GHMP_kinase_C_sf"/>
</dbReference>
<evidence type="ECO:0000256" key="9">
    <source>
        <dbReference type="ARBA" id="ARBA00029438"/>
    </source>
</evidence>
<feature type="domain" description="GHMP kinase C-terminal" evidence="11">
    <location>
        <begin position="225"/>
        <end position="301"/>
    </location>
</feature>
<name>A0A0R2DE15_9LACO</name>
<gene>
    <name evidence="12" type="ORF">FD13_GL002105</name>
</gene>
<evidence type="ECO:0000259" key="10">
    <source>
        <dbReference type="Pfam" id="PF00288"/>
    </source>
</evidence>
<evidence type="ECO:0000256" key="4">
    <source>
        <dbReference type="ARBA" id="ARBA00022741"/>
    </source>
</evidence>
<dbReference type="PANTHER" id="PTHR43290:SF2">
    <property type="entry name" value="MEVALONATE KINASE"/>
    <property type="match status" value="1"/>
</dbReference>
<dbReference type="PANTHER" id="PTHR43290">
    <property type="entry name" value="MEVALONATE KINASE"/>
    <property type="match status" value="1"/>
</dbReference>
<dbReference type="Pfam" id="PF00288">
    <property type="entry name" value="GHMP_kinases_N"/>
    <property type="match status" value="1"/>
</dbReference>
<keyword evidence="13" id="KW-1185">Reference proteome</keyword>
<evidence type="ECO:0000259" key="11">
    <source>
        <dbReference type="Pfam" id="PF08544"/>
    </source>
</evidence>
<dbReference type="SUPFAM" id="SSF55060">
    <property type="entry name" value="GHMP Kinase, C-terminal domain"/>
    <property type="match status" value="1"/>
</dbReference>
<keyword evidence="5 12" id="KW-0418">Kinase</keyword>
<dbReference type="GO" id="GO:0019287">
    <property type="term" value="P:isopentenyl diphosphate biosynthetic process, mevalonate pathway"/>
    <property type="evidence" value="ECO:0007669"/>
    <property type="project" value="UniProtKB-UniPathway"/>
</dbReference>
<accession>A0A0R2DE15</accession>
<comment type="pathway">
    <text evidence="9">Isoprenoid biosynthesis; isopentenyl diphosphate biosynthesis via mevalonate pathway; isopentenyl diphosphate from (R)-mevalonate: step 1/3.</text>
</comment>
<reference evidence="12 13" key="1">
    <citation type="journal article" date="2015" name="Genome Announc.">
        <title>Expanding the biotechnology potential of lactobacilli through comparative genomics of 213 strains and associated genera.</title>
        <authorList>
            <person name="Sun Z."/>
            <person name="Harris H.M."/>
            <person name="McCann A."/>
            <person name="Guo C."/>
            <person name="Argimon S."/>
            <person name="Zhang W."/>
            <person name="Yang X."/>
            <person name="Jeffery I.B."/>
            <person name="Cooney J.C."/>
            <person name="Kagawa T.F."/>
            <person name="Liu W."/>
            <person name="Song Y."/>
            <person name="Salvetti E."/>
            <person name="Wrobel A."/>
            <person name="Rasinkangas P."/>
            <person name="Parkhill J."/>
            <person name="Rea M.C."/>
            <person name="O'Sullivan O."/>
            <person name="Ritari J."/>
            <person name="Douillard F.P."/>
            <person name="Paul Ross R."/>
            <person name="Yang R."/>
            <person name="Briner A.E."/>
            <person name="Felis G.E."/>
            <person name="de Vos W.M."/>
            <person name="Barrangou R."/>
            <person name="Klaenhammer T.R."/>
            <person name="Caufield P.W."/>
            <person name="Cui Y."/>
            <person name="Zhang H."/>
            <person name="O'Toole P.W."/>
        </authorList>
    </citation>
    <scope>NUCLEOTIDE SEQUENCE [LARGE SCALE GENOMIC DNA]</scope>
    <source>
        <strain evidence="12 13">DSM 21775</strain>
    </source>
</reference>
<evidence type="ECO:0000256" key="1">
    <source>
        <dbReference type="ARBA" id="ARBA00022490"/>
    </source>
</evidence>
<dbReference type="InterPro" id="IPR014721">
    <property type="entry name" value="Ribsml_uS5_D2-typ_fold_subgr"/>
</dbReference>
<evidence type="ECO:0000256" key="6">
    <source>
        <dbReference type="ARBA" id="ARBA00022840"/>
    </source>
</evidence>
<sequence>MALKRTVTGTSNAKIILIGEHSVVYHQPAIALPLPSVTTRVTLTKTDAGQQLHSRYFDGPLTEMGQNLSGTAKLIQTLLNRFDATAVPFEMTITSDLPAERGMGSSAAVAVAVTRAMYQFFDRPLNREQLLTTAAIAEKITHGHPSGIDAATVSSHDPIWFIPGHESLQIPFNLPGYLVIADSGVKGQTGKAVAAVARRKTTMPQTTTDQIETLGHLTTETRSTLASADLDRLGTILTAAQHELKGLGVSSPELDKLTHVACVNGALGAKLTGGGMGGCLIALCADWETTQRVQQALTDAGATQAWIEAFETEEEH</sequence>
<dbReference type="PATRIC" id="fig|1423803.3.peg.2166"/>
<proteinExistence type="predicted"/>
<dbReference type="GO" id="GO:0004496">
    <property type="term" value="F:mevalonate kinase activity"/>
    <property type="evidence" value="ECO:0007669"/>
    <property type="project" value="InterPro"/>
</dbReference>
<dbReference type="InterPro" id="IPR006205">
    <property type="entry name" value="Mev_gal_kin"/>
</dbReference>
<dbReference type="PRINTS" id="PR00959">
    <property type="entry name" value="MEVGALKINASE"/>
</dbReference>
<keyword evidence="2" id="KW-0444">Lipid biosynthesis</keyword>
<evidence type="ECO:0000256" key="3">
    <source>
        <dbReference type="ARBA" id="ARBA00022679"/>
    </source>
</evidence>
<dbReference type="GO" id="GO:0005524">
    <property type="term" value="F:ATP binding"/>
    <property type="evidence" value="ECO:0007669"/>
    <property type="project" value="UniProtKB-KW"/>
</dbReference>
<keyword evidence="1" id="KW-0963">Cytoplasm</keyword>
<organism evidence="12 13">
    <name type="scientific">Levilactobacillus senmaizukei DSM 21775 = NBRC 103853</name>
    <dbReference type="NCBI Taxonomy" id="1423803"/>
    <lineage>
        <taxon>Bacteria</taxon>
        <taxon>Bacillati</taxon>
        <taxon>Bacillota</taxon>
        <taxon>Bacilli</taxon>
        <taxon>Lactobacillales</taxon>
        <taxon>Lactobacillaceae</taxon>
        <taxon>Levilactobacillus</taxon>
    </lineage>
</organism>
<protein>
    <submittedName>
        <fullName evidence="12">Mevalonate kinase</fullName>
    </submittedName>
</protein>
<keyword evidence="4" id="KW-0547">Nucleotide-binding</keyword>
<dbReference type="UniPathway" id="UPA00057">
    <property type="reaction ID" value="UER00098"/>
</dbReference>
<comment type="caution">
    <text evidence="12">The sequence shown here is derived from an EMBL/GenBank/DDBJ whole genome shotgun (WGS) entry which is preliminary data.</text>
</comment>
<evidence type="ECO:0000256" key="5">
    <source>
        <dbReference type="ARBA" id="ARBA00022777"/>
    </source>
</evidence>